<dbReference type="InterPro" id="IPR046433">
    <property type="entry name" value="ActCoA_hydro"/>
</dbReference>
<dbReference type="GO" id="GO:0006084">
    <property type="term" value="P:acetyl-CoA metabolic process"/>
    <property type="evidence" value="ECO:0007669"/>
    <property type="project" value="UniProtKB-UniRule"/>
</dbReference>
<dbReference type="EMBL" id="JANKAS010000012">
    <property type="protein sequence ID" value="MCR1899654.1"/>
    <property type="molecule type" value="Genomic_DNA"/>
</dbReference>
<feature type="active site" description="5-glutamyl coenzyme A thioester intermediate" evidence="2">
    <location>
        <position position="244"/>
    </location>
</feature>
<dbReference type="AlphaFoldDB" id="A0AAE3L303"/>
<dbReference type="NCBIfam" id="TIGR03948">
    <property type="entry name" value="butyr_acet_CoA"/>
    <property type="match status" value="1"/>
</dbReference>
<dbReference type="InterPro" id="IPR038460">
    <property type="entry name" value="AcetylCoA_hyd_C_sf"/>
</dbReference>
<dbReference type="GO" id="GO:0006083">
    <property type="term" value="P:acetate metabolic process"/>
    <property type="evidence" value="ECO:0007669"/>
    <property type="project" value="InterPro"/>
</dbReference>
<keyword evidence="1 2" id="KW-0808">Transferase</keyword>
<dbReference type="Pfam" id="PF02550">
    <property type="entry name" value="AcetylCoA_hydro"/>
    <property type="match status" value="1"/>
</dbReference>
<feature type="binding site" evidence="2">
    <location>
        <position position="342"/>
    </location>
    <ligand>
        <name>CoA</name>
        <dbReference type="ChEBI" id="CHEBI:57287"/>
    </ligand>
</feature>
<dbReference type="PANTHER" id="PTHR21432:SF20">
    <property type="entry name" value="ACETYL-COA HYDROLASE"/>
    <property type="match status" value="1"/>
</dbReference>
<evidence type="ECO:0000313" key="6">
    <source>
        <dbReference type="Proteomes" id="UP001205748"/>
    </source>
</evidence>
<dbReference type="GO" id="GO:0008775">
    <property type="term" value="F:acetate CoA-transferase activity"/>
    <property type="evidence" value="ECO:0007669"/>
    <property type="project" value="InterPro"/>
</dbReference>
<comment type="function">
    <text evidence="2">Coenzyme A-transferase that converts butyryl-CoA to butyrate.</text>
</comment>
<dbReference type="Proteomes" id="UP001205748">
    <property type="component" value="Unassembled WGS sequence"/>
</dbReference>
<accession>A0AAE3L303</accession>
<dbReference type="GO" id="GO:0046358">
    <property type="term" value="P:butyrate biosynthetic process"/>
    <property type="evidence" value="ECO:0007669"/>
    <property type="project" value="UniProtKB-UniRule"/>
</dbReference>
<dbReference type="RefSeq" id="WP_257532235.1">
    <property type="nucleotide sequence ID" value="NZ_JANKAS010000012.1"/>
</dbReference>
<dbReference type="SUPFAM" id="SSF100950">
    <property type="entry name" value="NagB/RpiA/CoA transferase-like"/>
    <property type="match status" value="2"/>
</dbReference>
<evidence type="ECO:0000313" key="5">
    <source>
        <dbReference type="EMBL" id="MCR1899654.1"/>
    </source>
</evidence>
<keyword evidence="2" id="KW-0443">Lipid metabolism</keyword>
<dbReference type="EC" id="2.8.3.-" evidence="2"/>
<comment type="similarity">
    <text evidence="2">Belongs to the acetyl-CoA hydrolase/transferase family. Butyryl-CoA CoA-transferase subfamily.</text>
</comment>
<dbReference type="Pfam" id="PF13336">
    <property type="entry name" value="AcetylCoA_hyd_C"/>
    <property type="match status" value="1"/>
</dbReference>
<dbReference type="InterPro" id="IPR026888">
    <property type="entry name" value="AcetylCoA_hyd_C"/>
</dbReference>
<dbReference type="Gene3D" id="3.40.1080.10">
    <property type="entry name" value="Glutaconate Coenzyme A-transferase"/>
    <property type="match status" value="1"/>
</dbReference>
<protein>
    <recommendedName>
        <fullName evidence="2">Butyryl-CoA:acetate CoA-transferase</fullName>
        <shortName evidence="2">Butyryl-CoA CoA-transferase</shortName>
        <ecNumber evidence="2">2.8.3.-</ecNumber>
    </recommendedName>
</protein>
<sequence>MDFQREYQDKLVTAKEAVRIIQSGDWVDYGWTTGTPVALDKALADRSEELTDVKLRGGILLRVPEVFKVKDVAQHFTWNSWHMSGIERKAIDQGFAYYSPIRYSELPRYYRESSCPNNVAMFQVAPMDKHGYFNFGPNASHMMAVCETSKKIIVEVNKNMPRCLGGFENSIHISKVEYIVEGDHPSIGELGGAKATEIDKQVAQLIVEDIPNGACLQLGIGGMPNAVGSLIAQSDLKDLGVHTEMYVDAFVDIAKEGKINGSQKSIDRFRQTYAFGAGTKKLYDYIDNNPEAMSAPVDYTNDVRVISSIDQFISINNAVEVDLFGQVNSESVGIKHISGAGGQLDFVLGAYLSKGGKSFICCSSSFTTKDGTVKSRLVPTLAPGSIITDTRANIHYLVTEYGKVNLKGLSTWQKCEAIISIAHPDFREELIKEAEKMKIWRKSNK</sequence>
<evidence type="ECO:0000259" key="3">
    <source>
        <dbReference type="Pfam" id="PF02550"/>
    </source>
</evidence>
<evidence type="ECO:0000256" key="2">
    <source>
        <dbReference type="HAMAP-Rule" id="MF_03227"/>
    </source>
</evidence>
<dbReference type="InterPro" id="IPR023990">
    <property type="entry name" value="Butryl-CoA_acetate_CoA_Tfrase"/>
</dbReference>
<dbReference type="Gene3D" id="3.30.750.70">
    <property type="entry name" value="4-hydroxybutyrate coenzyme like domains"/>
    <property type="match status" value="1"/>
</dbReference>
<organism evidence="5 6">
    <name type="scientific">Irregularibacter muris</name>
    <dbReference type="NCBI Taxonomy" id="1796619"/>
    <lineage>
        <taxon>Bacteria</taxon>
        <taxon>Bacillati</taxon>
        <taxon>Bacillota</taxon>
        <taxon>Clostridia</taxon>
        <taxon>Eubacteriales</taxon>
        <taxon>Eubacteriaceae</taxon>
        <taxon>Irregularibacter</taxon>
    </lineage>
</organism>
<keyword evidence="6" id="KW-1185">Reference proteome</keyword>
<keyword evidence="2" id="KW-0276">Fatty acid metabolism</keyword>
<name>A0AAE3L303_9FIRM</name>
<evidence type="ECO:0000259" key="4">
    <source>
        <dbReference type="Pfam" id="PF13336"/>
    </source>
</evidence>
<comment type="pathway">
    <text evidence="2">Lipid metabolism; butanoate metabolism.</text>
</comment>
<dbReference type="HAMAP" id="MF_03227">
    <property type="entry name" value="But_acet_CoA_trans"/>
    <property type="match status" value="1"/>
</dbReference>
<reference evidence="5" key="1">
    <citation type="submission" date="2022-07" db="EMBL/GenBank/DDBJ databases">
        <title>Enhanced cultured diversity of the mouse gut microbiota enables custom-made synthetic communities.</title>
        <authorList>
            <person name="Afrizal A."/>
        </authorList>
    </citation>
    <scope>NUCLEOTIDE SEQUENCE</scope>
    <source>
        <strain evidence="5">DSM 28593</strain>
    </source>
</reference>
<dbReference type="HAMAP" id="MF_03228">
    <property type="entry name" value="But_CoA_trans"/>
    <property type="match status" value="1"/>
</dbReference>
<gene>
    <name evidence="5" type="ORF">NSA47_11775</name>
</gene>
<dbReference type="PANTHER" id="PTHR21432">
    <property type="entry name" value="ACETYL-COA HYDROLASE-RELATED"/>
    <property type="match status" value="1"/>
</dbReference>
<feature type="domain" description="Acetyl-CoA hydrolase/transferase N-terminal" evidence="3">
    <location>
        <begin position="4"/>
        <end position="183"/>
    </location>
</feature>
<dbReference type="Gene3D" id="3.40.1080.20">
    <property type="entry name" value="Acetyl-CoA hydrolase/transferase C-terminal domain"/>
    <property type="match status" value="1"/>
</dbReference>
<dbReference type="InterPro" id="IPR003702">
    <property type="entry name" value="ActCoA_hydro_N"/>
</dbReference>
<evidence type="ECO:0000256" key="1">
    <source>
        <dbReference type="ARBA" id="ARBA00022679"/>
    </source>
</evidence>
<feature type="binding site" evidence="2">
    <location>
        <position position="319"/>
    </location>
    <ligand>
        <name>CoA</name>
        <dbReference type="ChEBI" id="CHEBI:57287"/>
    </ligand>
</feature>
<comment type="catalytic activity">
    <reaction evidence="2">
        <text>butanoate + acetyl-CoA = butanoyl-CoA + acetate</text>
        <dbReference type="Rhea" id="RHEA:30071"/>
        <dbReference type="ChEBI" id="CHEBI:17968"/>
        <dbReference type="ChEBI" id="CHEBI:30089"/>
        <dbReference type="ChEBI" id="CHEBI:57288"/>
        <dbReference type="ChEBI" id="CHEBI:57371"/>
    </reaction>
</comment>
<dbReference type="InterPro" id="IPR037171">
    <property type="entry name" value="NagB/RpiA_transferase-like"/>
</dbReference>
<feature type="binding site" evidence="2">
    <location>
        <begin position="219"/>
        <end position="223"/>
    </location>
    <ligand>
        <name>CoA</name>
        <dbReference type="ChEBI" id="CHEBI:57287"/>
    </ligand>
</feature>
<comment type="caution">
    <text evidence="5">The sequence shown here is derived from an EMBL/GenBank/DDBJ whole genome shotgun (WGS) entry which is preliminary data.</text>
</comment>
<feature type="domain" description="Acetyl-CoA hydrolase/transferase C-terminal" evidence="4">
    <location>
        <begin position="278"/>
        <end position="434"/>
    </location>
</feature>
<proteinExistence type="inferred from homology"/>